<dbReference type="STRING" id="1005944.SAMN05192576_3793"/>
<evidence type="ECO:0000256" key="8">
    <source>
        <dbReference type="SAM" id="MobiDB-lite"/>
    </source>
</evidence>
<feature type="transmembrane region" description="Helical" evidence="9">
    <location>
        <begin position="195"/>
        <end position="215"/>
    </location>
</feature>
<keyword evidence="7" id="KW-0479">Metal-binding</keyword>
<dbReference type="InterPro" id="IPR000715">
    <property type="entry name" value="Glycosyl_transferase_4"/>
</dbReference>
<feature type="transmembrane region" description="Helical" evidence="9">
    <location>
        <begin position="168"/>
        <end position="188"/>
    </location>
</feature>
<evidence type="ECO:0000256" key="4">
    <source>
        <dbReference type="ARBA" id="ARBA00022692"/>
    </source>
</evidence>
<keyword evidence="4 9" id="KW-0812">Transmembrane</keyword>
<evidence type="ECO:0000313" key="11">
    <source>
        <dbReference type="Proteomes" id="UP000199004"/>
    </source>
</evidence>
<keyword evidence="2" id="KW-1003">Cell membrane</keyword>
<comment type="cofactor">
    <cofactor evidence="7">
        <name>Mg(2+)</name>
        <dbReference type="ChEBI" id="CHEBI:18420"/>
    </cofactor>
</comment>
<feature type="transmembrane region" description="Helical" evidence="9">
    <location>
        <begin position="321"/>
        <end position="342"/>
    </location>
</feature>
<evidence type="ECO:0000256" key="7">
    <source>
        <dbReference type="PIRSR" id="PIRSR600715-1"/>
    </source>
</evidence>
<feature type="transmembrane region" description="Helical" evidence="9">
    <location>
        <begin position="348"/>
        <end position="368"/>
    </location>
</feature>
<reference evidence="10 11" key="1">
    <citation type="submission" date="2016-10" db="EMBL/GenBank/DDBJ databases">
        <authorList>
            <person name="de Groot N.N."/>
        </authorList>
    </citation>
    <scope>NUCLEOTIDE SEQUENCE [LARGE SCALE GENOMIC DNA]</scope>
    <source>
        <strain evidence="10 11">CGMCC 1.11147</strain>
    </source>
</reference>
<feature type="transmembrane region" description="Helical" evidence="9">
    <location>
        <begin position="76"/>
        <end position="97"/>
    </location>
</feature>
<keyword evidence="6 9" id="KW-0472">Membrane</keyword>
<dbReference type="Proteomes" id="UP000199004">
    <property type="component" value="Unassembled WGS sequence"/>
</dbReference>
<evidence type="ECO:0000256" key="5">
    <source>
        <dbReference type="ARBA" id="ARBA00022989"/>
    </source>
</evidence>
<comment type="subcellular location">
    <subcellularLocation>
        <location evidence="1">Cell membrane</location>
        <topology evidence="1">Multi-pass membrane protein</topology>
    </subcellularLocation>
</comment>
<sequence length="400" mass="41992">MREYLLVFLVAAAVTYLLTVVAREIALRTGAVAKVRDRDVHAEPIPYLGGIAMLGGLVAAYVVARELPFLSNGGPFVFVDAKYVLIAGAMVCGIGVLDDIFDLDALTKFGGQVLAVGLLIYSGLQFNFFPRPDGYQFVLDPAQGALLTLVVVVATVNAVNFVDGLDGLAAGVVGVGAAAFFLFSYQLANLNGASLATTAALLSASLAGACTGFLAHNFHPARLFMGDSGSMLIGLVLSTTALTITTQFRGNELTQGADGSQASLLPFLLPLALPVLILIVPLADLVLAVVRRTRAGRSPFAPDKQHLHHRLLEIGHSHRRAVVIMWLWAALIAFGTVLASLYTGPRMWGALGAMATVTLLLTFILPVVHRPQLLADLVEPADPGSAEGEPAADSGATETL</sequence>
<evidence type="ECO:0000256" key="2">
    <source>
        <dbReference type="ARBA" id="ARBA00022475"/>
    </source>
</evidence>
<evidence type="ECO:0000313" key="10">
    <source>
        <dbReference type="EMBL" id="SDO30562.1"/>
    </source>
</evidence>
<feature type="binding site" evidence="7">
    <location>
        <position position="160"/>
    </location>
    <ligand>
        <name>Mg(2+)</name>
        <dbReference type="ChEBI" id="CHEBI:18420"/>
    </ligand>
</feature>
<dbReference type="PANTHER" id="PTHR22926:SF3">
    <property type="entry name" value="UNDECAPRENYL-PHOSPHATE ALPHA-N-ACETYLGLUCOSAMINYL 1-PHOSPHATE TRANSFERASE"/>
    <property type="match status" value="1"/>
</dbReference>
<accession>A0A1H0IGM9</accession>
<evidence type="ECO:0000256" key="3">
    <source>
        <dbReference type="ARBA" id="ARBA00022679"/>
    </source>
</evidence>
<feature type="transmembrane region" description="Helical" evidence="9">
    <location>
        <begin position="109"/>
        <end position="129"/>
    </location>
</feature>
<feature type="transmembrane region" description="Helical" evidence="9">
    <location>
        <begin position="141"/>
        <end position="162"/>
    </location>
</feature>
<dbReference type="PANTHER" id="PTHR22926">
    <property type="entry name" value="PHOSPHO-N-ACETYLMURAMOYL-PENTAPEPTIDE-TRANSFERASE"/>
    <property type="match status" value="1"/>
</dbReference>
<keyword evidence="7" id="KW-0460">Magnesium</keyword>
<dbReference type="OrthoDB" id="9783652at2"/>
<protein>
    <submittedName>
        <fullName evidence="10">UDP-GlcNAc:undecaprenyl-phosphate GlcNAc-1-phosphate transferase</fullName>
    </submittedName>
</protein>
<dbReference type="GO" id="GO:0046872">
    <property type="term" value="F:metal ion binding"/>
    <property type="evidence" value="ECO:0007669"/>
    <property type="project" value="UniProtKB-KW"/>
</dbReference>
<dbReference type="GO" id="GO:0016780">
    <property type="term" value="F:phosphotransferase activity, for other substituted phosphate groups"/>
    <property type="evidence" value="ECO:0007669"/>
    <property type="project" value="InterPro"/>
</dbReference>
<evidence type="ECO:0000256" key="9">
    <source>
        <dbReference type="SAM" id="Phobius"/>
    </source>
</evidence>
<dbReference type="GO" id="GO:0044038">
    <property type="term" value="P:cell wall macromolecule biosynthetic process"/>
    <property type="evidence" value="ECO:0007669"/>
    <property type="project" value="TreeGrafter"/>
</dbReference>
<dbReference type="AlphaFoldDB" id="A0A1H0IGM9"/>
<evidence type="ECO:0000256" key="6">
    <source>
        <dbReference type="ARBA" id="ARBA00023136"/>
    </source>
</evidence>
<dbReference type="GO" id="GO:0005886">
    <property type="term" value="C:plasma membrane"/>
    <property type="evidence" value="ECO:0007669"/>
    <property type="project" value="UniProtKB-SubCell"/>
</dbReference>
<dbReference type="RefSeq" id="WP_091026362.1">
    <property type="nucleotide sequence ID" value="NZ_BKAE01000009.1"/>
</dbReference>
<keyword evidence="11" id="KW-1185">Reference proteome</keyword>
<feature type="transmembrane region" description="Helical" evidence="9">
    <location>
        <begin position="267"/>
        <end position="290"/>
    </location>
</feature>
<proteinExistence type="predicted"/>
<dbReference type="GO" id="GO:0009103">
    <property type="term" value="P:lipopolysaccharide biosynthetic process"/>
    <property type="evidence" value="ECO:0007669"/>
    <property type="project" value="TreeGrafter"/>
</dbReference>
<dbReference type="EMBL" id="FNIC01000007">
    <property type="protein sequence ID" value="SDO30562.1"/>
    <property type="molecule type" value="Genomic_DNA"/>
</dbReference>
<keyword evidence="3 10" id="KW-0808">Transferase</keyword>
<name>A0A1H0IGM9_9ACTN</name>
<dbReference type="CDD" id="cd06853">
    <property type="entry name" value="GT_WecA_like"/>
    <property type="match status" value="1"/>
</dbReference>
<feature type="binding site" evidence="7">
    <location>
        <position position="227"/>
    </location>
    <ligand>
        <name>Mg(2+)</name>
        <dbReference type="ChEBI" id="CHEBI:18420"/>
    </ligand>
</feature>
<keyword evidence="5 9" id="KW-1133">Transmembrane helix</keyword>
<evidence type="ECO:0000256" key="1">
    <source>
        <dbReference type="ARBA" id="ARBA00004651"/>
    </source>
</evidence>
<feature type="transmembrane region" description="Helical" evidence="9">
    <location>
        <begin position="46"/>
        <end position="64"/>
    </location>
</feature>
<dbReference type="GO" id="GO:0071555">
    <property type="term" value="P:cell wall organization"/>
    <property type="evidence" value="ECO:0007669"/>
    <property type="project" value="TreeGrafter"/>
</dbReference>
<dbReference type="Pfam" id="PF00953">
    <property type="entry name" value="Glycos_transf_4"/>
    <property type="match status" value="1"/>
</dbReference>
<organism evidence="10 11">
    <name type="scientific">Nocardioides szechwanensis</name>
    <dbReference type="NCBI Taxonomy" id="1005944"/>
    <lineage>
        <taxon>Bacteria</taxon>
        <taxon>Bacillati</taxon>
        <taxon>Actinomycetota</taxon>
        <taxon>Actinomycetes</taxon>
        <taxon>Propionibacteriales</taxon>
        <taxon>Nocardioidaceae</taxon>
        <taxon>Nocardioides</taxon>
    </lineage>
</organism>
<feature type="region of interest" description="Disordered" evidence="8">
    <location>
        <begin position="379"/>
        <end position="400"/>
    </location>
</feature>
<gene>
    <name evidence="10" type="ORF">SAMN05192576_3793</name>
</gene>